<keyword evidence="1" id="KW-0812">Transmembrane</keyword>
<keyword evidence="1" id="KW-0472">Membrane</keyword>
<dbReference type="Gene3D" id="2.170.130.10">
    <property type="entry name" value="TonB-dependent receptor, plug domain"/>
    <property type="match status" value="1"/>
</dbReference>
<evidence type="ECO:0000313" key="3">
    <source>
        <dbReference type="EMBL" id="TYB71992.1"/>
    </source>
</evidence>
<proteinExistence type="predicted"/>
<name>A0A5D0QS62_9FLAO</name>
<dbReference type="AlphaFoldDB" id="A0A5D0QS62"/>
<dbReference type="InterPro" id="IPR037066">
    <property type="entry name" value="Plug_dom_sf"/>
</dbReference>
<accession>A0A5D0QS62</accession>
<feature type="domain" description="Peptidase M56" evidence="2">
    <location>
        <begin position="146"/>
        <end position="249"/>
    </location>
</feature>
<feature type="transmembrane region" description="Helical" evidence="1">
    <location>
        <begin position="87"/>
        <end position="109"/>
    </location>
</feature>
<keyword evidence="4" id="KW-1185">Reference proteome</keyword>
<dbReference type="OrthoDB" id="1522859at2"/>
<evidence type="ECO:0000259" key="2">
    <source>
        <dbReference type="Pfam" id="PF05569"/>
    </source>
</evidence>
<gene>
    <name evidence="3" type="ORF">ES675_12560</name>
</gene>
<evidence type="ECO:0000256" key="1">
    <source>
        <dbReference type="SAM" id="Phobius"/>
    </source>
</evidence>
<dbReference type="Proteomes" id="UP000324358">
    <property type="component" value="Unassembled WGS sequence"/>
</dbReference>
<dbReference type="PANTHER" id="PTHR34978">
    <property type="entry name" value="POSSIBLE SENSOR-TRANSDUCER PROTEIN BLAR"/>
    <property type="match status" value="1"/>
</dbReference>
<organism evidence="3 4">
    <name type="scientific">Bizionia algoritergicola</name>
    <dbReference type="NCBI Taxonomy" id="291187"/>
    <lineage>
        <taxon>Bacteria</taxon>
        <taxon>Pseudomonadati</taxon>
        <taxon>Bacteroidota</taxon>
        <taxon>Flavobacteriia</taxon>
        <taxon>Flavobacteriales</taxon>
        <taxon>Flavobacteriaceae</taxon>
        <taxon>Bizionia</taxon>
    </lineage>
</organism>
<feature type="transmembrane region" description="Helical" evidence="1">
    <location>
        <begin position="259"/>
        <end position="276"/>
    </location>
</feature>
<sequence length="610" mass="69585">MDYLLKASAVLAIFYFGYTLFLQRETFFNSNRWFLLSGQIIALLFPLLVIPIYTEVAPQNFNSILVSNMPITEQIVSESFSLESILFWFYSLGVLFFFGKFIINILSLFQLIRNKSSKKIAGIHYIETEDTIAPFSFFNKIVFNPNSFKNDELQLILNHERIHVKQWHSIDVIISQLSCIAFWFNPLVWFYKKALQQNLEFIADKHIQSKTDCKQSYQRLLLKASIPTHQLVMANNFYNSLIKKRIVMLHTSKSNTFKAWKYALVIPALALFLMSFNTKTVYVSETASQNTNLFKTFTVSANTSNSELKDIESYFSDKAAKIKFTAISRNIDNTIKEVTIRTNHDGGTKFIKRMTVGLDKSETIKPFSIALSEDEKDILFQFSDDETTRVSKDRITFGKTATTRLGSKKIIGEDDGLGKNPLYIINGKQYKKGDFIKKTYHAESVTIVNKTEGLKRYGEDGKDGVIIFEGKTTFEAKDSNSNKNNSFTTETKPLILLNNKEITLKEMDQIDPNTIIKTNVIKNKDQLKKYGDKGKDGVIIISTGETDTKLMEIPETVLILINGKESTRKDMEAITPDNIKDVNVLKPEMAKAKYGEKGKHGVIIVTTKNQ</sequence>
<dbReference type="Pfam" id="PF05569">
    <property type="entry name" value="Peptidase_M56"/>
    <property type="match status" value="1"/>
</dbReference>
<feature type="transmembrane region" description="Helical" evidence="1">
    <location>
        <begin position="34"/>
        <end position="53"/>
    </location>
</feature>
<dbReference type="RefSeq" id="WP_066253117.1">
    <property type="nucleotide sequence ID" value="NZ_VSKL01000005.1"/>
</dbReference>
<reference evidence="3 4" key="1">
    <citation type="submission" date="2019-08" db="EMBL/GenBank/DDBJ databases">
        <title>Genomes of Antarctic Bizionia species.</title>
        <authorList>
            <person name="Bowman J.P."/>
        </authorList>
    </citation>
    <scope>NUCLEOTIDE SEQUENCE [LARGE SCALE GENOMIC DNA]</scope>
    <source>
        <strain evidence="3 4">APA-1</strain>
    </source>
</reference>
<evidence type="ECO:0000313" key="4">
    <source>
        <dbReference type="Proteomes" id="UP000324358"/>
    </source>
</evidence>
<dbReference type="InterPro" id="IPR008756">
    <property type="entry name" value="Peptidase_M56"/>
</dbReference>
<dbReference type="PANTHER" id="PTHR34978:SF3">
    <property type="entry name" value="SLR0241 PROTEIN"/>
    <property type="match status" value="1"/>
</dbReference>
<dbReference type="CDD" id="cd07341">
    <property type="entry name" value="M56_BlaR1_MecR1_like"/>
    <property type="match status" value="1"/>
</dbReference>
<protein>
    <recommendedName>
        <fullName evidence="2">Peptidase M56 domain-containing protein</fullName>
    </recommendedName>
</protein>
<feature type="transmembrane region" description="Helical" evidence="1">
    <location>
        <begin position="6"/>
        <end position="22"/>
    </location>
</feature>
<comment type="caution">
    <text evidence="3">The sequence shown here is derived from an EMBL/GenBank/DDBJ whole genome shotgun (WGS) entry which is preliminary data.</text>
</comment>
<dbReference type="EMBL" id="VSKL01000005">
    <property type="protein sequence ID" value="TYB71992.1"/>
    <property type="molecule type" value="Genomic_DNA"/>
</dbReference>
<dbReference type="InterPro" id="IPR052173">
    <property type="entry name" value="Beta-lactam_resp_regulator"/>
</dbReference>
<keyword evidence="1" id="KW-1133">Transmembrane helix</keyword>